<evidence type="ECO:0008006" key="3">
    <source>
        <dbReference type="Google" id="ProtNLM"/>
    </source>
</evidence>
<gene>
    <name evidence="1" type="ORF">V2H41_12630</name>
</gene>
<protein>
    <recommendedName>
        <fullName evidence="3">DUF3997 domain-containing protein</fullName>
    </recommendedName>
</protein>
<accession>A0ABU7RJF5</accession>
<evidence type="ECO:0000313" key="2">
    <source>
        <dbReference type="Proteomes" id="UP001357452"/>
    </source>
</evidence>
<reference evidence="1 2" key="1">
    <citation type="submission" date="2024-01" db="EMBL/GenBank/DDBJ databases">
        <title>Niabella digestum sp. nov., isolated from waste digestion system.</title>
        <authorList>
            <person name="Zhang L."/>
        </authorList>
    </citation>
    <scope>NUCLEOTIDE SEQUENCE [LARGE SCALE GENOMIC DNA]</scope>
    <source>
        <strain evidence="1 2">A18</strain>
    </source>
</reference>
<proteinExistence type="predicted"/>
<dbReference type="RefSeq" id="WP_330975520.1">
    <property type="nucleotide sequence ID" value="NZ_JAZGLY010000008.1"/>
</dbReference>
<dbReference type="PROSITE" id="PS51257">
    <property type="entry name" value="PROKAR_LIPOPROTEIN"/>
    <property type="match status" value="1"/>
</dbReference>
<organism evidence="1 2">
    <name type="scientific">Niabella digestorum</name>
    <dbReference type="NCBI Taxonomy" id="3117701"/>
    <lineage>
        <taxon>Bacteria</taxon>
        <taxon>Pseudomonadati</taxon>
        <taxon>Bacteroidota</taxon>
        <taxon>Chitinophagia</taxon>
        <taxon>Chitinophagales</taxon>
        <taxon>Chitinophagaceae</taxon>
        <taxon>Niabella</taxon>
    </lineage>
</organism>
<name>A0ABU7RJF5_9BACT</name>
<comment type="caution">
    <text evidence="1">The sequence shown here is derived from an EMBL/GenBank/DDBJ whole genome shotgun (WGS) entry which is preliminary data.</text>
</comment>
<dbReference type="EMBL" id="JAZGLY010000008">
    <property type="protein sequence ID" value="MEE6188118.1"/>
    <property type="molecule type" value="Genomic_DNA"/>
</dbReference>
<dbReference type="Proteomes" id="UP001357452">
    <property type="component" value="Unassembled WGS sequence"/>
</dbReference>
<sequence length="149" mass="17236">MKKVLTYVVVVILGVVVLSGCTKRRYYDPPIDKNKEVAYVDYFYDDYPYVFIVKFEYDGRYAIVTTLNEDEYLPILGERLIGNFSVGKKSIYVPKGNFYARVDVLETNIRTQREADNALAYWVDNDPYASFAGAMRSKAKPDIKMLPKR</sequence>
<keyword evidence="2" id="KW-1185">Reference proteome</keyword>
<evidence type="ECO:0000313" key="1">
    <source>
        <dbReference type="EMBL" id="MEE6188118.1"/>
    </source>
</evidence>